<dbReference type="FunFam" id="1.20.1250.20:FF:000055">
    <property type="entry name" value="Facilitated trehalose transporter Tret1-2 homolog"/>
    <property type="match status" value="1"/>
</dbReference>
<name>A0A8D8THC3_9HEMI</name>
<dbReference type="InterPro" id="IPR020846">
    <property type="entry name" value="MFS_dom"/>
</dbReference>
<feature type="transmembrane region" description="Helical" evidence="9">
    <location>
        <begin position="168"/>
        <end position="189"/>
    </location>
</feature>
<dbReference type="PROSITE" id="PS00217">
    <property type="entry name" value="SUGAR_TRANSPORT_2"/>
    <property type="match status" value="1"/>
</dbReference>
<keyword evidence="3 9" id="KW-0812">Transmembrane</keyword>
<feature type="transmembrane region" description="Helical" evidence="9">
    <location>
        <begin position="575"/>
        <end position="594"/>
    </location>
</feature>
<dbReference type="InterPro" id="IPR036259">
    <property type="entry name" value="MFS_trans_sf"/>
</dbReference>
<dbReference type="InterPro" id="IPR050549">
    <property type="entry name" value="MFS_Trehalose_Transporter"/>
</dbReference>
<dbReference type="InterPro" id="IPR044775">
    <property type="entry name" value="MFS_ERD6/Tret1-like"/>
</dbReference>
<keyword evidence="8" id="KW-0813">Transport</keyword>
<keyword evidence="2" id="KW-1003">Cell membrane</keyword>
<dbReference type="EMBL" id="HBUF01352664">
    <property type="protein sequence ID" value="CAG6715085.1"/>
    <property type="molecule type" value="Transcribed_RNA"/>
</dbReference>
<keyword evidence="5 9" id="KW-0472">Membrane</keyword>
<reference evidence="11" key="1">
    <citation type="submission" date="2021-05" db="EMBL/GenBank/DDBJ databases">
        <authorList>
            <person name="Alioto T."/>
            <person name="Alioto T."/>
            <person name="Gomez Garrido J."/>
        </authorList>
    </citation>
    <scope>NUCLEOTIDE SEQUENCE</scope>
</reference>
<evidence type="ECO:0000256" key="4">
    <source>
        <dbReference type="ARBA" id="ARBA00022989"/>
    </source>
</evidence>
<sequence length="645" mass="69526">MTKSNKMKWTKVQQNVDDGSTDSLTESQLAEIYGAGSRILSSYHRPKPTIMQSATSSTSSVATNAGSTAALIKLSSSKKTKTLSTQKNRQYGMGKNFYNNSKMTLGTRKELNLLLASPTVPDMVLSDSEDTFKRSSDSDEGIPTINSTVIMLKDGKCPVYRNGIMKQILASLTVSLGSMVVGFASGYTSPALPSMNMPGSRVMPTEEEASWIGSIMPLSALFGGMAGGPLIESLGRRTTILSTGVPFIISFLLIALANGVPMILTGRCIAGFCVGIASLALPVYLGETVQPEVRGTLGLLPTFLGNIGILSCFIAGTFLNWYQLAFMGACIPIPFLICMFLIPETPRWYIGRNKQKAARKALQWLRGKDADVSREFAEIEKMNNEDGGGDEDGSTGCSEVFKAMYARPLLISIGLMFFQQMSGINAVIFYTVKIFKDAGSTIDVNYCTIIVGVVNLLSTLIATAFIDRLGRKILLYISSTAMSLTLATLGTFFYYKSLGYDVSELGWLPLLSFVVYVIGFSIGFGSIPWLMMGEILPAKIRGSAASLATAFNWTCTFIVTKTFSDLTAALGTHGAFWLFGVICMVGLVFVIVFVPETQGKSLEDIERNLTGGGSSTDGGPRVKVPVRNVRRMSSIANLKPLPIGV</sequence>
<dbReference type="EMBL" id="HBUF01543244">
    <property type="protein sequence ID" value="CAG6755879.1"/>
    <property type="molecule type" value="Transcribed_RNA"/>
</dbReference>
<dbReference type="EMBL" id="HBUF01051159">
    <property type="protein sequence ID" value="CAG6621855.1"/>
    <property type="molecule type" value="Transcribed_RNA"/>
</dbReference>
<accession>A0A8D8THC3</accession>
<dbReference type="GO" id="GO:0005886">
    <property type="term" value="C:plasma membrane"/>
    <property type="evidence" value="ECO:0007669"/>
    <property type="project" value="UniProtKB-SubCell"/>
</dbReference>
<protein>
    <submittedName>
        <fullName evidence="11">Facilitated trehalose transporter Tret1</fullName>
    </submittedName>
</protein>
<feature type="transmembrane region" description="Helical" evidence="9">
    <location>
        <begin position="409"/>
        <end position="432"/>
    </location>
</feature>
<dbReference type="SUPFAM" id="SSF103473">
    <property type="entry name" value="MFS general substrate transporter"/>
    <property type="match status" value="1"/>
</dbReference>
<evidence type="ECO:0000256" key="6">
    <source>
        <dbReference type="ARBA" id="ARBA00023180"/>
    </source>
</evidence>
<dbReference type="EMBL" id="HBUF01051160">
    <property type="protein sequence ID" value="CAG6621857.1"/>
    <property type="molecule type" value="Transcribed_RNA"/>
</dbReference>
<feature type="transmembrane region" description="Helical" evidence="9">
    <location>
        <begin position="263"/>
        <end position="285"/>
    </location>
</feature>
<dbReference type="InterPro" id="IPR003663">
    <property type="entry name" value="Sugar/inositol_transpt"/>
</dbReference>
<evidence type="ECO:0000256" key="2">
    <source>
        <dbReference type="ARBA" id="ARBA00022475"/>
    </source>
</evidence>
<feature type="transmembrane region" description="Helical" evidence="9">
    <location>
        <begin position="297"/>
        <end position="318"/>
    </location>
</feature>
<keyword evidence="4 9" id="KW-1133">Transmembrane helix</keyword>
<dbReference type="InterPro" id="IPR005829">
    <property type="entry name" value="Sugar_transporter_CS"/>
</dbReference>
<evidence type="ECO:0000256" key="9">
    <source>
        <dbReference type="SAM" id="Phobius"/>
    </source>
</evidence>
<dbReference type="NCBIfam" id="TIGR00879">
    <property type="entry name" value="SP"/>
    <property type="match status" value="1"/>
</dbReference>
<organism evidence="11">
    <name type="scientific">Cacopsylla melanoneura</name>
    <dbReference type="NCBI Taxonomy" id="428564"/>
    <lineage>
        <taxon>Eukaryota</taxon>
        <taxon>Metazoa</taxon>
        <taxon>Ecdysozoa</taxon>
        <taxon>Arthropoda</taxon>
        <taxon>Hexapoda</taxon>
        <taxon>Insecta</taxon>
        <taxon>Pterygota</taxon>
        <taxon>Neoptera</taxon>
        <taxon>Paraneoptera</taxon>
        <taxon>Hemiptera</taxon>
        <taxon>Sternorrhyncha</taxon>
        <taxon>Psylloidea</taxon>
        <taxon>Psyllidae</taxon>
        <taxon>Psyllinae</taxon>
        <taxon>Cacopsylla</taxon>
    </lineage>
</organism>
<feature type="transmembrane region" description="Helical" evidence="9">
    <location>
        <begin position="473"/>
        <end position="495"/>
    </location>
</feature>
<comment type="subcellular location">
    <subcellularLocation>
        <location evidence="1">Cell membrane</location>
        <topology evidence="1">Multi-pass membrane protein</topology>
    </subcellularLocation>
</comment>
<dbReference type="InterPro" id="IPR005828">
    <property type="entry name" value="MFS_sugar_transport-like"/>
</dbReference>
<proteinExistence type="inferred from homology"/>
<evidence type="ECO:0000256" key="7">
    <source>
        <dbReference type="ARBA" id="ARBA00024348"/>
    </source>
</evidence>
<dbReference type="PROSITE" id="PS00216">
    <property type="entry name" value="SUGAR_TRANSPORT_1"/>
    <property type="match status" value="1"/>
</dbReference>
<dbReference type="Gene3D" id="1.20.1250.20">
    <property type="entry name" value="MFS general substrate transporter like domains"/>
    <property type="match status" value="1"/>
</dbReference>
<feature type="domain" description="Major facilitator superfamily (MFS) profile" evidence="10">
    <location>
        <begin position="170"/>
        <end position="598"/>
    </location>
</feature>
<dbReference type="PANTHER" id="PTHR48021:SF96">
    <property type="entry name" value="FACILITATED TREHALOSE TRANSPORTER TRET1-1-RELATED"/>
    <property type="match status" value="1"/>
</dbReference>
<feature type="transmembrane region" description="Helical" evidence="9">
    <location>
        <begin position="507"/>
        <end position="532"/>
    </location>
</feature>
<dbReference type="CDD" id="cd17358">
    <property type="entry name" value="MFS_GLUT6_8_Class3_like"/>
    <property type="match status" value="1"/>
</dbReference>
<dbReference type="EMBL" id="HBUF01352665">
    <property type="protein sequence ID" value="CAG6715086.1"/>
    <property type="molecule type" value="Transcribed_RNA"/>
</dbReference>
<dbReference type="PRINTS" id="PR00171">
    <property type="entry name" value="SUGRTRNSPORT"/>
</dbReference>
<dbReference type="EMBL" id="HBUF01271810">
    <property type="protein sequence ID" value="CAG6685391.1"/>
    <property type="molecule type" value="Transcribed_RNA"/>
</dbReference>
<evidence type="ECO:0000313" key="11">
    <source>
        <dbReference type="EMBL" id="CAG6685391.1"/>
    </source>
</evidence>
<dbReference type="EMBL" id="HBUF01543246">
    <property type="protein sequence ID" value="CAG6755881.1"/>
    <property type="molecule type" value="Transcribed_RNA"/>
</dbReference>
<keyword evidence="6" id="KW-0325">Glycoprotein</keyword>
<evidence type="ECO:0000256" key="3">
    <source>
        <dbReference type="ARBA" id="ARBA00022692"/>
    </source>
</evidence>
<feature type="transmembrane region" description="Helical" evidence="9">
    <location>
        <begin position="209"/>
        <end position="231"/>
    </location>
</feature>
<dbReference type="EMBL" id="HBUF01352663">
    <property type="protein sequence ID" value="CAG6715084.1"/>
    <property type="molecule type" value="Transcribed_RNA"/>
</dbReference>
<dbReference type="AlphaFoldDB" id="A0A8D8THC3"/>
<dbReference type="EMBL" id="HBUF01271811">
    <property type="protein sequence ID" value="CAG6685392.1"/>
    <property type="molecule type" value="Transcribed_RNA"/>
</dbReference>
<dbReference type="PANTHER" id="PTHR48021">
    <property type="match status" value="1"/>
</dbReference>
<dbReference type="PROSITE" id="PS50850">
    <property type="entry name" value="MFS"/>
    <property type="match status" value="1"/>
</dbReference>
<feature type="transmembrane region" description="Helical" evidence="9">
    <location>
        <begin position="544"/>
        <end position="563"/>
    </location>
</feature>
<feature type="transmembrane region" description="Helical" evidence="9">
    <location>
        <begin position="238"/>
        <end position="257"/>
    </location>
</feature>
<evidence type="ECO:0000256" key="1">
    <source>
        <dbReference type="ARBA" id="ARBA00004651"/>
    </source>
</evidence>
<feature type="transmembrane region" description="Helical" evidence="9">
    <location>
        <begin position="444"/>
        <end position="466"/>
    </location>
</feature>
<comment type="similarity">
    <text evidence="7">Belongs to the major facilitator superfamily. Sugar transporter (TC 2.A.1.1) family. Trehalose transporter subfamily.</text>
</comment>
<dbReference type="EMBL" id="HBUF01543245">
    <property type="protein sequence ID" value="CAG6755880.1"/>
    <property type="molecule type" value="Transcribed_RNA"/>
</dbReference>
<dbReference type="EMBL" id="HBUF01271812">
    <property type="protein sequence ID" value="CAG6685393.1"/>
    <property type="molecule type" value="Transcribed_RNA"/>
</dbReference>
<evidence type="ECO:0000256" key="5">
    <source>
        <dbReference type="ARBA" id="ARBA00023136"/>
    </source>
</evidence>
<dbReference type="Pfam" id="PF00083">
    <property type="entry name" value="Sugar_tr"/>
    <property type="match status" value="1"/>
</dbReference>
<feature type="transmembrane region" description="Helical" evidence="9">
    <location>
        <begin position="324"/>
        <end position="342"/>
    </location>
</feature>
<dbReference type="GO" id="GO:0051119">
    <property type="term" value="F:sugar transmembrane transporter activity"/>
    <property type="evidence" value="ECO:0007669"/>
    <property type="project" value="InterPro"/>
</dbReference>
<evidence type="ECO:0000256" key="8">
    <source>
        <dbReference type="RuleBase" id="RU003346"/>
    </source>
</evidence>
<evidence type="ECO:0000259" key="10">
    <source>
        <dbReference type="PROSITE" id="PS50850"/>
    </source>
</evidence>